<dbReference type="Pfam" id="PF03446">
    <property type="entry name" value="NAD_binding_2"/>
    <property type="match status" value="1"/>
</dbReference>
<comment type="similarity">
    <text evidence="2">Belongs to the 6-phosphogluconate dehydrogenase family.</text>
</comment>
<evidence type="ECO:0000256" key="5">
    <source>
        <dbReference type="ARBA" id="ARBA00023064"/>
    </source>
</evidence>
<dbReference type="InterPro" id="IPR006115">
    <property type="entry name" value="6PGDH_NADP-bd"/>
</dbReference>
<keyword evidence="4" id="KW-0560">Oxidoreductase</keyword>
<dbReference type="SUPFAM" id="SSF48179">
    <property type="entry name" value="6-phosphogluconate dehydrogenase C-terminal domain-like"/>
    <property type="match status" value="1"/>
</dbReference>
<dbReference type="EMBL" id="JAGGNH010000003">
    <property type="protein sequence ID" value="KAJ0977610.1"/>
    <property type="molecule type" value="Genomic_DNA"/>
</dbReference>
<evidence type="ECO:0000259" key="7">
    <source>
        <dbReference type="SMART" id="SM01350"/>
    </source>
</evidence>
<dbReference type="GO" id="GO:0006098">
    <property type="term" value="P:pentose-phosphate shunt"/>
    <property type="evidence" value="ECO:0007669"/>
    <property type="project" value="UniProtKB-KW"/>
</dbReference>
<keyword evidence="9" id="KW-1185">Reference proteome</keyword>
<sequence>MQPSTSVALNIADKGFPISVFNRTVSKVDETVARATEEGGLPLTGHHSPRDFVLSLSRPRSIIILVKVGPAVDQTISALSWFLEPRDAIIDGGNDWYEHTERRISEASSQGLLYLGMGVLGGEEGARRVPSLMPGGSRQAFDNVADILSKVAAQVDDGPCVTYVGPGGCGNFVKVVIYEAYDVLRKWTVQQAVELSVAAPTIVASLDCRYLSGLKEEREAASSVLEQARISNEALKASVGNVDKKRLIDDVRQALYASKIYSYAQGMNLFRAKSQEKGWNLNLGELARIWKEGDIIRARFLDRIKKAYDGMGTFLI</sequence>
<proteinExistence type="inferred from homology"/>
<dbReference type="InterPro" id="IPR006114">
    <property type="entry name" value="6PGDH_C"/>
</dbReference>
<dbReference type="GO" id="GO:0004616">
    <property type="term" value="F:phosphogluconate dehydrogenase (decarboxylating) activity"/>
    <property type="evidence" value="ECO:0007669"/>
    <property type="project" value="UniProtKB-EC"/>
</dbReference>
<reference evidence="8" key="2">
    <citation type="journal article" date="2022" name="Hortic Res">
        <title>The genome of Dioscorea zingiberensis sheds light on the biosynthesis, origin and evolution of the medicinally important diosgenin saponins.</title>
        <authorList>
            <person name="Li Y."/>
            <person name="Tan C."/>
            <person name="Li Z."/>
            <person name="Guo J."/>
            <person name="Li S."/>
            <person name="Chen X."/>
            <person name="Wang C."/>
            <person name="Dai X."/>
            <person name="Yang H."/>
            <person name="Song W."/>
            <person name="Hou L."/>
            <person name="Xu J."/>
            <person name="Tong Z."/>
            <person name="Xu A."/>
            <person name="Yuan X."/>
            <person name="Wang W."/>
            <person name="Yang Q."/>
            <person name="Chen L."/>
            <person name="Sun Z."/>
            <person name="Wang K."/>
            <person name="Pan B."/>
            <person name="Chen J."/>
            <person name="Bao Y."/>
            <person name="Liu F."/>
            <person name="Qi X."/>
            <person name="Gang D.R."/>
            <person name="Wen J."/>
            <person name="Li J."/>
        </authorList>
    </citation>
    <scope>NUCLEOTIDE SEQUENCE</scope>
    <source>
        <strain evidence="8">Dzin_1.0</strain>
    </source>
</reference>
<dbReference type="Pfam" id="PF00393">
    <property type="entry name" value="6PGD"/>
    <property type="match status" value="1"/>
</dbReference>
<keyword evidence="6" id="KW-0570">Pentose shunt</keyword>
<gene>
    <name evidence="8" type="ORF">J5N97_013084</name>
</gene>
<dbReference type="PRINTS" id="PR00076">
    <property type="entry name" value="6PGDHDRGNASE"/>
</dbReference>
<dbReference type="SMART" id="SM01350">
    <property type="entry name" value="6PGD"/>
    <property type="match status" value="1"/>
</dbReference>
<protein>
    <recommendedName>
        <fullName evidence="3">phosphogluconate dehydrogenase (NADP(+)-dependent, decarboxylating)</fullName>
        <ecNumber evidence="3">1.1.1.44</ecNumber>
    </recommendedName>
</protein>
<dbReference type="PANTHER" id="PTHR11811">
    <property type="entry name" value="6-PHOSPHOGLUCONATE DEHYDROGENASE"/>
    <property type="match status" value="1"/>
</dbReference>
<evidence type="ECO:0000313" key="8">
    <source>
        <dbReference type="EMBL" id="KAJ0977610.1"/>
    </source>
</evidence>
<dbReference type="Gene3D" id="3.40.50.720">
    <property type="entry name" value="NAD(P)-binding Rossmann-like Domain"/>
    <property type="match status" value="1"/>
</dbReference>
<evidence type="ECO:0000256" key="4">
    <source>
        <dbReference type="ARBA" id="ARBA00023002"/>
    </source>
</evidence>
<accession>A0A9D5HIC2</accession>
<evidence type="ECO:0000256" key="2">
    <source>
        <dbReference type="ARBA" id="ARBA00008419"/>
    </source>
</evidence>
<comment type="caution">
    <text evidence="8">The sequence shown here is derived from an EMBL/GenBank/DDBJ whole genome shotgun (WGS) entry which is preliminary data.</text>
</comment>
<dbReference type="InterPro" id="IPR006183">
    <property type="entry name" value="Pgluconate_DH"/>
</dbReference>
<evidence type="ECO:0000313" key="9">
    <source>
        <dbReference type="Proteomes" id="UP001085076"/>
    </source>
</evidence>
<reference evidence="8" key="1">
    <citation type="submission" date="2021-03" db="EMBL/GenBank/DDBJ databases">
        <authorList>
            <person name="Li Z."/>
            <person name="Yang C."/>
        </authorList>
    </citation>
    <scope>NUCLEOTIDE SEQUENCE</scope>
    <source>
        <strain evidence="8">Dzin_1.0</strain>
        <tissue evidence="8">Leaf</tissue>
    </source>
</reference>
<organism evidence="8 9">
    <name type="scientific">Dioscorea zingiberensis</name>
    <dbReference type="NCBI Taxonomy" id="325984"/>
    <lineage>
        <taxon>Eukaryota</taxon>
        <taxon>Viridiplantae</taxon>
        <taxon>Streptophyta</taxon>
        <taxon>Embryophyta</taxon>
        <taxon>Tracheophyta</taxon>
        <taxon>Spermatophyta</taxon>
        <taxon>Magnoliopsida</taxon>
        <taxon>Liliopsida</taxon>
        <taxon>Dioscoreales</taxon>
        <taxon>Dioscoreaceae</taxon>
        <taxon>Dioscorea</taxon>
    </lineage>
</organism>
<dbReference type="GO" id="GO:0050661">
    <property type="term" value="F:NADP binding"/>
    <property type="evidence" value="ECO:0007669"/>
    <property type="project" value="InterPro"/>
</dbReference>
<evidence type="ECO:0000256" key="1">
    <source>
        <dbReference type="ARBA" id="ARBA00004874"/>
    </source>
</evidence>
<evidence type="ECO:0000256" key="3">
    <source>
        <dbReference type="ARBA" id="ARBA00013011"/>
    </source>
</evidence>
<dbReference type="EC" id="1.1.1.44" evidence="3"/>
<evidence type="ECO:0000256" key="6">
    <source>
        <dbReference type="ARBA" id="ARBA00023126"/>
    </source>
</evidence>
<keyword evidence="5" id="KW-0311">Gluconate utilization</keyword>
<dbReference type="InterPro" id="IPR036291">
    <property type="entry name" value="NAD(P)-bd_dom_sf"/>
</dbReference>
<dbReference type="Gene3D" id="1.10.1040.10">
    <property type="entry name" value="N-(1-d-carboxylethyl)-l-norvaline Dehydrogenase, domain 2"/>
    <property type="match status" value="1"/>
</dbReference>
<name>A0A9D5HIC2_9LILI</name>
<dbReference type="SUPFAM" id="SSF51735">
    <property type="entry name" value="NAD(P)-binding Rossmann-fold domains"/>
    <property type="match status" value="1"/>
</dbReference>
<feature type="domain" description="6-phosphogluconate dehydrogenase C-terminal" evidence="7">
    <location>
        <begin position="170"/>
        <end position="316"/>
    </location>
</feature>
<dbReference type="InterPro" id="IPR013328">
    <property type="entry name" value="6PGD_dom2"/>
</dbReference>
<dbReference type="GO" id="GO:0019521">
    <property type="term" value="P:D-gluconate metabolic process"/>
    <property type="evidence" value="ECO:0007669"/>
    <property type="project" value="UniProtKB-KW"/>
</dbReference>
<comment type="pathway">
    <text evidence="1">Carbohydrate degradation; pentose phosphate pathway; D-ribulose 5-phosphate from D-glucose 6-phosphate (oxidative stage): step 3/3.</text>
</comment>
<dbReference type="Proteomes" id="UP001085076">
    <property type="component" value="Miscellaneous, Linkage group lg03"/>
</dbReference>
<dbReference type="InterPro" id="IPR008927">
    <property type="entry name" value="6-PGluconate_DH-like_C_sf"/>
</dbReference>
<dbReference type="AlphaFoldDB" id="A0A9D5HIC2"/>
<dbReference type="OrthoDB" id="434986at2759"/>